<reference evidence="6 7" key="1">
    <citation type="submission" date="2018-11" db="EMBL/GenBank/DDBJ databases">
        <title>The Potential of Streptomyces as Biocontrol Agents against the Tomato grey mould, Botrytis cinerea (Gray mold) Frontiers in Microbiology.</title>
        <authorList>
            <person name="Li D."/>
        </authorList>
    </citation>
    <scope>NUCLEOTIDE SEQUENCE [LARGE SCALE GENOMIC DNA]</scope>
    <source>
        <strain evidence="6 7">NEAU-LD23</strain>
    </source>
</reference>
<dbReference type="GO" id="GO:0008170">
    <property type="term" value="F:N-methyltransferase activity"/>
    <property type="evidence" value="ECO:0007669"/>
    <property type="project" value="UniProtKB-ARBA"/>
</dbReference>
<keyword evidence="7" id="KW-1185">Reference proteome</keyword>
<dbReference type="GO" id="GO:0035657">
    <property type="term" value="C:eRF1 methyltransferase complex"/>
    <property type="evidence" value="ECO:0007669"/>
    <property type="project" value="TreeGrafter"/>
</dbReference>
<dbReference type="InterPro" id="IPR004557">
    <property type="entry name" value="PrmC-related"/>
</dbReference>
<evidence type="ECO:0000259" key="5">
    <source>
        <dbReference type="Pfam" id="PF05175"/>
    </source>
</evidence>
<dbReference type="GO" id="GO:0008757">
    <property type="term" value="F:S-adenosylmethionine-dependent methyltransferase activity"/>
    <property type="evidence" value="ECO:0007669"/>
    <property type="project" value="TreeGrafter"/>
</dbReference>
<accession>A0A3M8V358</accession>
<dbReference type="CDD" id="cd02440">
    <property type="entry name" value="AdoMet_MTases"/>
    <property type="match status" value="1"/>
</dbReference>
<dbReference type="InterPro" id="IPR052190">
    <property type="entry name" value="Euk-Arch_PrmC-MTase"/>
</dbReference>
<dbReference type="EMBL" id="RIBZ01000582">
    <property type="protein sequence ID" value="RNG10353.1"/>
    <property type="molecule type" value="Genomic_DNA"/>
</dbReference>
<evidence type="ECO:0000256" key="4">
    <source>
        <dbReference type="ARBA" id="ARBA00022691"/>
    </source>
</evidence>
<dbReference type="InterPro" id="IPR002052">
    <property type="entry name" value="DNA_methylase_N6_adenine_CS"/>
</dbReference>
<organism evidence="6 7">
    <name type="scientific">Streptomyces botrytidirepellens</name>
    <dbReference type="NCBI Taxonomy" id="2486417"/>
    <lineage>
        <taxon>Bacteria</taxon>
        <taxon>Bacillati</taxon>
        <taxon>Actinomycetota</taxon>
        <taxon>Actinomycetes</taxon>
        <taxon>Kitasatosporales</taxon>
        <taxon>Streptomycetaceae</taxon>
        <taxon>Streptomyces</taxon>
    </lineage>
</organism>
<dbReference type="PANTHER" id="PTHR45875:SF1">
    <property type="entry name" value="METHYLTRANSFERASE N6AMT1"/>
    <property type="match status" value="1"/>
</dbReference>
<dbReference type="PANTHER" id="PTHR45875">
    <property type="entry name" value="METHYLTRANSFERASE N6AMT1"/>
    <property type="match status" value="1"/>
</dbReference>
<dbReference type="InterPro" id="IPR029063">
    <property type="entry name" value="SAM-dependent_MTases_sf"/>
</dbReference>
<keyword evidence="2 6" id="KW-0489">Methyltransferase</keyword>
<dbReference type="NCBIfam" id="TIGR00537">
    <property type="entry name" value="hemK_rel_arch"/>
    <property type="match status" value="1"/>
</dbReference>
<dbReference type="GO" id="GO:0008276">
    <property type="term" value="F:protein methyltransferase activity"/>
    <property type="evidence" value="ECO:0007669"/>
    <property type="project" value="TreeGrafter"/>
</dbReference>
<sequence>MRLIAPPGVYAPQDDTALLAEAVRGEPALPGAQVLDIGTGTGALAVLAARCGAAGVEAVDVSARAVLAAWLNARLSGEPVRVRLGGLASVAPGRRFDVVLANPPYVPSRRPGPFERAGGGRAWNAGPDGRAVLDRLCARMPELLRPRGVLLLVQSALSGVGTTLERLAEQGLHADVTARRVVPFGPVLLRRGPWLASRGLIGPGDDKEELVVIRAIRTTECSSCAR</sequence>
<proteinExistence type="inferred from homology"/>
<evidence type="ECO:0000256" key="1">
    <source>
        <dbReference type="ARBA" id="ARBA00006149"/>
    </source>
</evidence>
<dbReference type="SUPFAM" id="SSF53335">
    <property type="entry name" value="S-adenosyl-L-methionine-dependent methyltransferases"/>
    <property type="match status" value="1"/>
</dbReference>
<evidence type="ECO:0000313" key="6">
    <source>
        <dbReference type="EMBL" id="RNG10353.1"/>
    </source>
</evidence>
<dbReference type="PROSITE" id="PS00092">
    <property type="entry name" value="N6_MTASE"/>
    <property type="match status" value="1"/>
</dbReference>
<keyword evidence="3 6" id="KW-0808">Transferase</keyword>
<dbReference type="GO" id="GO:0003676">
    <property type="term" value="F:nucleic acid binding"/>
    <property type="evidence" value="ECO:0007669"/>
    <property type="project" value="InterPro"/>
</dbReference>
<dbReference type="AlphaFoldDB" id="A0A3M8V358"/>
<name>A0A3M8V358_9ACTN</name>
<dbReference type="Pfam" id="PF05175">
    <property type="entry name" value="MTS"/>
    <property type="match status" value="1"/>
</dbReference>
<comment type="similarity">
    <text evidence="1">Belongs to the eukaryotic/archaeal PrmC-related family.</text>
</comment>
<dbReference type="InterPro" id="IPR007848">
    <property type="entry name" value="Small_mtfrase_dom"/>
</dbReference>
<gene>
    <name evidence="6" type="ORF">EEJ42_33160</name>
</gene>
<dbReference type="Gene3D" id="3.40.50.150">
    <property type="entry name" value="Vaccinia Virus protein VP39"/>
    <property type="match status" value="1"/>
</dbReference>
<evidence type="ECO:0000256" key="3">
    <source>
        <dbReference type="ARBA" id="ARBA00022679"/>
    </source>
</evidence>
<comment type="caution">
    <text evidence="6">The sequence shown here is derived from an EMBL/GenBank/DDBJ whole genome shotgun (WGS) entry which is preliminary data.</text>
</comment>
<evidence type="ECO:0000256" key="2">
    <source>
        <dbReference type="ARBA" id="ARBA00022603"/>
    </source>
</evidence>
<dbReference type="GO" id="GO:0032259">
    <property type="term" value="P:methylation"/>
    <property type="evidence" value="ECO:0007669"/>
    <property type="project" value="UniProtKB-KW"/>
</dbReference>
<protein>
    <submittedName>
        <fullName evidence="6">Methyltransferase domain-containing protein</fullName>
    </submittedName>
</protein>
<dbReference type="Proteomes" id="UP000275401">
    <property type="component" value="Unassembled WGS sequence"/>
</dbReference>
<evidence type="ECO:0000313" key="7">
    <source>
        <dbReference type="Proteomes" id="UP000275401"/>
    </source>
</evidence>
<keyword evidence="4" id="KW-0949">S-adenosyl-L-methionine</keyword>
<feature type="domain" description="Methyltransferase small" evidence="5">
    <location>
        <begin position="3"/>
        <end position="106"/>
    </location>
</feature>
<dbReference type="RefSeq" id="WP_123105705.1">
    <property type="nucleotide sequence ID" value="NZ_RIBZ01000582.1"/>
</dbReference>